<organism evidence="1 2">
    <name type="scientific">[Ruminococcus] torques ATCC 27756</name>
    <dbReference type="NCBI Taxonomy" id="411460"/>
    <lineage>
        <taxon>Bacteria</taxon>
        <taxon>Bacillati</taxon>
        <taxon>Bacillota</taxon>
        <taxon>Clostridia</taxon>
        <taxon>Lachnospirales</taxon>
        <taxon>Lachnospiraceae</taxon>
        <taxon>Mediterraneibacter</taxon>
    </lineage>
</organism>
<proteinExistence type="predicted"/>
<dbReference type="AlphaFoldDB" id="A5KKC7"/>
<dbReference type="Proteomes" id="UP000003577">
    <property type="component" value="Unassembled WGS sequence"/>
</dbReference>
<evidence type="ECO:0000313" key="2">
    <source>
        <dbReference type="Proteomes" id="UP000003577"/>
    </source>
</evidence>
<protein>
    <submittedName>
        <fullName evidence="1">Uncharacterized protein</fullName>
    </submittedName>
</protein>
<reference evidence="1 2" key="2">
    <citation type="submission" date="2007-04" db="EMBL/GenBank/DDBJ databases">
        <title>Draft genome sequence of Ruminococcus torques (ATCC 27756).</title>
        <authorList>
            <person name="Sudarsanam P."/>
            <person name="Ley R."/>
            <person name="Guruge J."/>
            <person name="Turnbaugh P.J."/>
            <person name="Mahowald M."/>
            <person name="Liep D."/>
            <person name="Gordon J."/>
        </authorList>
    </citation>
    <scope>NUCLEOTIDE SEQUENCE [LARGE SCALE GENOMIC DNA]</scope>
    <source>
        <strain evidence="1 2">ATCC 27756</strain>
    </source>
</reference>
<dbReference type="PaxDb" id="411460-RUMTOR_00679"/>
<accession>A5KKC7</accession>
<gene>
    <name evidence="1" type="ORF">RUMTOR_00679</name>
</gene>
<dbReference type="EMBL" id="AAVP02000001">
    <property type="protein sequence ID" value="EDK25780.1"/>
    <property type="molecule type" value="Genomic_DNA"/>
</dbReference>
<name>A5KKC7_9FIRM</name>
<reference evidence="1 2" key="1">
    <citation type="submission" date="2007-03" db="EMBL/GenBank/DDBJ databases">
        <authorList>
            <person name="Fulton L."/>
            <person name="Clifton S."/>
            <person name="Fulton B."/>
            <person name="Xu J."/>
            <person name="Minx P."/>
            <person name="Pepin K.H."/>
            <person name="Johnson M."/>
            <person name="Thiruvilangam P."/>
            <person name="Bhonagiri V."/>
            <person name="Nash W.E."/>
            <person name="Mardis E.R."/>
            <person name="Wilson R.K."/>
        </authorList>
    </citation>
    <scope>NUCLEOTIDE SEQUENCE [LARGE SCALE GENOMIC DNA]</scope>
    <source>
        <strain evidence="1 2">ATCC 27756</strain>
    </source>
</reference>
<comment type="caution">
    <text evidence="1">The sequence shown here is derived from an EMBL/GenBank/DDBJ whole genome shotgun (WGS) entry which is preliminary data.</text>
</comment>
<sequence>MKNLRRGKGMFSEGKILSEIWIYKTSYLTLEIPEYQ</sequence>
<evidence type="ECO:0000313" key="1">
    <source>
        <dbReference type="EMBL" id="EDK25780.1"/>
    </source>
</evidence>
<dbReference type="HOGENOM" id="CLU_3358269_0_0_9"/>